<evidence type="ECO:0000313" key="9">
    <source>
        <dbReference type="EMBL" id="KAF6087982.1"/>
    </source>
</evidence>
<feature type="region of interest" description="Disordered" evidence="6">
    <location>
        <begin position="223"/>
        <end position="318"/>
    </location>
</feature>
<comment type="subcellular location">
    <subcellularLocation>
        <location evidence="1">Nucleus</location>
        <location evidence="1">Nucleolus</location>
    </subcellularLocation>
</comment>
<dbReference type="InterPro" id="IPR039754">
    <property type="entry name" value="Esf1"/>
</dbReference>
<feature type="region of interest" description="Disordered" evidence="6">
    <location>
        <begin position="680"/>
        <end position="700"/>
    </location>
</feature>
<organism evidence="10 12">
    <name type="scientific">Phyllostomus discolor</name>
    <name type="common">pale spear-nosed bat</name>
    <dbReference type="NCBI Taxonomy" id="89673"/>
    <lineage>
        <taxon>Eukaryota</taxon>
        <taxon>Metazoa</taxon>
        <taxon>Chordata</taxon>
        <taxon>Craniata</taxon>
        <taxon>Vertebrata</taxon>
        <taxon>Euteleostomi</taxon>
        <taxon>Mammalia</taxon>
        <taxon>Eutheria</taxon>
        <taxon>Laurasiatheria</taxon>
        <taxon>Chiroptera</taxon>
        <taxon>Yangochiroptera</taxon>
        <taxon>Phyllostomidae</taxon>
        <taxon>Phyllostominae</taxon>
        <taxon>Phyllostomus</taxon>
    </lineage>
</organism>
<dbReference type="CTD" id="51575"/>
<dbReference type="GO" id="GO:0003723">
    <property type="term" value="F:RNA binding"/>
    <property type="evidence" value="ECO:0007669"/>
    <property type="project" value="TreeGrafter"/>
</dbReference>
<evidence type="ECO:0000313" key="11">
    <source>
        <dbReference type="Proteomes" id="UP000664940"/>
    </source>
</evidence>
<feature type="region of interest" description="Disordered" evidence="6">
    <location>
        <begin position="637"/>
        <end position="664"/>
    </location>
</feature>
<dbReference type="GO" id="GO:0005730">
    <property type="term" value="C:nucleolus"/>
    <property type="evidence" value="ECO:0007669"/>
    <property type="project" value="UniProtKB-SubCell"/>
</dbReference>
<dbReference type="Proteomes" id="UP000664940">
    <property type="component" value="Unassembled WGS sequence"/>
</dbReference>
<feature type="domain" description="ESF1 RRM" evidence="8">
    <location>
        <begin position="344"/>
        <end position="481"/>
    </location>
</feature>
<evidence type="ECO:0000256" key="1">
    <source>
        <dbReference type="ARBA" id="ARBA00004604"/>
    </source>
</evidence>
<keyword evidence="4" id="KW-0539">Nucleus</keyword>
<reference evidence="9 11" key="1">
    <citation type="journal article" date="2020" name="Nature">
        <title>Six reference-quality genomes reveal evolution of bat adaptations.</title>
        <authorList>
            <person name="Jebb D."/>
            <person name="Huang Z."/>
            <person name="Pippel M."/>
            <person name="Hughes G.M."/>
            <person name="Lavrichenko K."/>
            <person name="Devanna P."/>
            <person name="Winkler S."/>
            <person name="Jermiin L.S."/>
            <person name="Skirmuntt E.C."/>
            <person name="Katzourakis A."/>
            <person name="Burkitt-Gray L."/>
            <person name="Ray D.A."/>
            <person name="Sullivan K.A.M."/>
            <person name="Roscito J.G."/>
            <person name="Kirilenko B.M."/>
            <person name="Davalos L.M."/>
            <person name="Corthals A.P."/>
            <person name="Power M.L."/>
            <person name="Jones G."/>
            <person name="Ransome R.D."/>
            <person name="Dechmann D.K.N."/>
            <person name="Locatelli A.G."/>
            <person name="Puechmaille S.J."/>
            <person name="Fedrigo O."/>
            <person name="Jarvis E.D."/>
            <person name="Hiller M."/>
            <person name="Vernes S.C."/>
            <person name="Myers E.W."/>
            <person name="Teeling E.C."/>
        </authorList>
    </citation>
    <scope>NUCLEOTIDE SEQUENCE [LARGE SCALE GENOMIC DNA]</scope>
    <source>
        <strain evidence="9">Bat1K_MPI-CBG_1</strain>
    </source>
</reference>
<dbReference type="Pfam" id="PF08159">
    <property type="entry name" value="NUC153"/>
    <property type="match status" value="1"/>
</dbReference>
<dbReference type="RefSeq" id="XP_035865449.1">
    <property type="nucleotide sequence ID" value="XM_036009556.1"/>
</dbReference>
<evidence type="ECO:0000256" key="2">
    <source>
        <dbReference type="ARBA" id="ARBA00009087"/>
    </source>
</evidence>
<comment type="similarity">
    <text evidence="2">Belongs to the ESF1 family.</text>
</comment>
<accession>A0A7E6CGV8</accession>
<dbReference type="Pfam" id="PF25121">
    <property type="entry name" value="RRM_ESF1"/>
    <property type="match status" value="1"/>
</dbReference>
<feature type="compositionally biased region" description="Acidic residues" evidence="6">
    <location>
        <begin position="652"/>
        <end position="664"/>
    </location>
</feature>
<evidence type="ECO:0000256" key="6">
    <source>
        <dbReference type="SAM" id="MobiDB-lite"/>
    </source>
</evidence>
<feature type="compositionally biased region" description="Basic and acidic residues" evidence="6">
    <location>
        <begin position="84"/>
        <end position="93"/>
    </location>
</feature>
<dbReference type="Proteomes" id="UP000504628">
    <property type="component" value="Chromosome 9"/>
</dbReference>
<dbReference type="PANTHER" id="PTHR12202">
    <property type="entry name" value="ESF1 HOMOLOG"/>
    <property type="match status" value="1"/>
</dbReference>
<keyword evidence="10" id="KW-1185">Reference proteome</keyword>
<dbReference type="GeneID" id="114506365"/>
<feature type="compositionally biased region" description="Acidic residues" evidence="6">
    <location>
        <begin position="309"/>
        <end position="318"/>
    </location>
</feature>
<reference evidence="12" key="2">
    <citation type="submission" date="2025-04" db="UniProtKB">
        <authorList>
            <consortium name="RefSeq"/>
        </authorList>
    </citation>
    <scope>IDENTIFICATION</scope>
    <source>
        <tissue evidence="12">Muscle</tissue>
    </source>
</reference>
<dbReference type="EMBL" id="JABVXQ010000010">
    <property type="protein sequence ID" value="KAF6087982.1"/>
    <property type="molecule type" value="Genomic_DNA"/>
</dbReference>
<feature type="region of interest" description="Disordered" evidence="6">
    <location>
        <begin position="75"/>
        <end position="131"/>
    </location>
</feature>
<evidence type="ECO:0000313" key="10">
    <source>
        <dbReference type="Proteomes" id="UP000504628"/>
    </source>
</evidence>
<evidence type="ECO:0000313" key="12">
    <source>
        <dbReference type="RefSeq" id="XP_035865449.1"/>
    </source>
</evidence>
<keyword evidence="3 5" id="KW-0175">Coiled coil</keyword>
<gene>
    <name evidence="12" type="primary">ESF1</name>
    <name evidence="9" type="ORF">HJG60_004598</name>
</gene>
<evidence type="ECO:0000256" key="5">
    <source>
        <dbReference type="SAM" id="Coils"/>
    </source>
</evidence>
<name>A0A7E6CGV8_9CHIR</name>
<feature type="compositionally biased region" description="Basic and acidic residues" evidence="6">
    <location>
        <begin position="561"/>
        <end position="570"/>
    </location>
</feature>
<protein>
    <submittedName>
        <fullName evidence="12">ESF1 homolog</fullName>
    </submittedName>
    <submittedName>
        <fullName evidence="9">ESF1 nucleolar pre-rRNA processing protein-like protein</fullName>
    </submittedName>
</protein>
<dbReference type="PANTHER" id="PTHR12202:SF0">
    <property type="entry name" value="ESF1 HOMOLOG"/>
    <property type="match status" value="1"/>
</dbReference>
<dbReference type="GO" id="GO:0006364">
    <property type="term" value="P:rRNA processing"/>
    <property type="evidence" value="ECO:0007669"/>
    <property type="project" value="InterPro"/>
</dbReference>
<evidence type="ECO:0000256" key="3">
    <source>
        <dbReference type="ARBA" id="ARBA00023054"/>
    </source>
</evidence>
<dbReference type="KEGG" id="pdic:114506365"/>
<proteinExistence type="inferred from homology"/>
<evidence type="ECO:0000259" key="8">
    <source>
        <dbReference type="Pfam" id="PF25121"/>
    </source>
</evidence>
<feature type="domain" description="NUC153" evidence="7">
    <location>
        <begin position="758"/>
        <end position="786"/>
    </location>
</feature>
<feature type="compositionally biased region" description="Basic residues" evidence="6">
    <location>
        <begin position="637"/>
        <end position="647"/>
    </location>
</feature>
<feature type="compositionally biased region" description="Acidic residues" evidence="6">
    <location>
        <begin position="541"/>
        <end position="560"/>
    </location>
</feature>
<feature type="coiled-coil region" evidence="5">
    <location>
        <begin position="782"/>
        <end position="820"/>
    </location>
</feature>
<dbReference type="AlphaFoldDB" id="A0A7E6CGV8"/>
<dbReference type="InterPro" id="IPR056750">
    <property type="entry name" value="RRM_ESF1"/>
</dbReference>
<sequence length="850" mass="98661">MSFKQEVMSDQRFKRVTKDPRFWEMPEKERKVKIDKRFRAMFHDKKFKLNYAVDKRGRPINHSTTEDLKRFYDLSDSDSDLSGEDNKDLNQKEIKKKKKQKNEIQSKNLVEKTKETKKINQKDSGNKNNLDNLDIIQKMKICKSKKMNSKISPKKDSEEFITKSTKQEKNNIQHNTDLCPKGRVRTVDSGTSEIVKSPKIKYSETKREMQSVVPLIVTRHNDGYEKSAGGKMFDKDALEEVLESAGEIGSDEESENGITSIGRDSADDDDNDESENDEEEENESDVSEDDDESDSGPDLARGKGNIETSSEDEEDMADLLPEESGFEHAWRELDKDAPRGDEITHRLAVCNMDWDRLKAKDLLALFNSFKPKGGVIFSVKIYPSEFGKERMKEEQVQGPVELLSIPEDAPEKDWTSREKLRDYQFKRLKYYYAVVDCDSPETAAKIYEDCDGLEFESSCSFVDLRFIPDDTTFDDEPKDVASEVDLTAYKPKYFTSSAMGTSTVEITWDETDHERITTLNRKFKKEELLDMDFQAYLASSSEDEEEIEDGLQGDDEVTVEEDGKTKKSQKDEEEQIAKYRQLLQIIQEKEKKSKENDMEMEIKWVPGLKESAEEMVKNKLEGKDKLTPWEQFLEKKKEKKRLKKKQKALAEEASEDELPSDVDLNDPYFAEEVKKIGTKETKKSMKSVKGSTSPDEEAEIEKQKAEMALLMMDEDEESKKHFNYNKIVEHQNLSKKKKKQLMKKKELLEDDFEVNVKDSRFQAMYTSHLFNLDPSDPNFKKTKAMEKILEEKARQREQKEQELIQAIKKKESEIQKESRKSSIDPALSMLIKSVKNKTEQFQARKKQKIK</sequence>
<dbReference type="OrthoDB" id="431825at2759"/>
<feature type="compositionally biased region" description="Acidic residues" evidence="6">
    <location>
        <begin position="266"/>
        <end position="295"/>
    </location>
</feature>
<feature type="compositionally biased region" description="Basic and acidic residues" evidence="6">
    <location>
        <begin position="101"/>
        <end position="125"/>
    </location>
</feature>
<feature type="region of interest" description="Disordered" evidence="6">
    <location>
        <begin position="539"/>
        <end position="574"/>
    </location>
</feature>
<evidence type="ECO:0000256" key="4">
    <source>
        <dbReference type="ARBA" id="ARBA00023242"/>
    </source>
</evidence>
<dbReference type="InterPro" id="IPR012580">
    <property type="entry name" value="NUC153"/>
</dbReference>
<feature type="region of interest" description="Disordered" evidence="6">
    <location>
        <begin position="163"/>
        <end position="184"/>
    </location>
</feature>
<evidence type="ECO:0000259" key="7">
    <source>
        <dbReference type="Pfam" id="PF08159"/>
    </source>
</evidence>